<keyword evidence="1" id="KW-1133">Transmembrane helix</keyword>
<dbReference type="HOGENOM" id="CLU_110687_2_0_3"/>
<dbReference type="PATRIC" id="fig|1173022.3.peg.5329"/>
<feature type="transmembrane region" description="Helical" evidence="1">
    <location>
        <begin position="79"/>
        <end position="96"/>
    </location>
</feature>
<keyword evidence="1" id="KW-0472">Membrane</keyword>
<sequence>MTWTANIMVEVRFTQAFKRRLKALSKRYRQIQQDIQPIIDELQNGQFIGDQISGTDFTVFKVRAKNSDIPTGKSGGYRLIYQLVSPLCVLLLLIYAKSEQTDVSLEEIDDAINKA</sequence>
<dbReference type="EMBL" id="CP003625">
    <property type="protein sequence ID" value="AFZ15694.1"/>
    <property type="molecule type" value="Genomic_DNA"/>
</dbReference>
<dbReference type="Proteomes" id="UP000010472">
    <property type="component" value="Plasmid pCRI9333.05"/>
</dbReference>
<protein>
    <submittedName>
        <fullName evidence="2">Addiction module antitoxin</fullName>
    </submittedName>
</protein>
<proteinExistence type="predicted"/>
<keyword evidence="2" id="KW-0614">Plasmid</keyword>
<reference evidence="2 3" key="1">
    <citation type="submission" date="2012-06" db="EMBL/GenBank/DDBJ databases">
        <title>Finished plasmid 5 of genome of Crinalium epipsammum PCC 9333.</title>
        <authorList>
            <consortium name="US DOE Joint Genome Institute"/>
            <person name="Gugger M."/>
            <person name="Coursin T."/>
            <person name="Rippka R."/>
            <person name="Tandeau De Marsac N."/>
            <person name="Huntemann M."/>
            <person name="Wei C.-L."/>
            <person name="Han J."/>
            <person name="Detter J.C."/>
            <person name="Han C."/>
            <person name="Tapia R."/>
            <person name="Davenport K."/>
            <person name="Daligault H."/>
            <person name="Erkkila T."/>
            <person name="Gu W."/>
            <person name="Munk A.C.C."/>
            <person name="Teshima H."/>
            <person name="Xu Y."/>
            <person name="Chain P."/>
            <person name="Chen A."/>
            <person name="Krypides N."/>
            <person name="Mavromatis K."/>
            <person name="Markowitz V."/>
            <person name="Szeto E."/>
            <person name="Ivanova N."/>
            <person name="Mikhailova N."/>
            <person name="Ovchinnikova G."/>
            <person name="Pagani I."/>
            <person name="Pati A."/>
            <person name="Goodwin L."/>
            <person name="Peters L."/>
            <person name="Pitluck S."/>
            <person name="Woyke T."/>
            <person name="Kerfeld C."/>
        </authorList>
    </citation>
    <scope>NUCLEOTIDE SEQUENCE [LARGE SCALE GENOMIC DNA]</scope>
    <source>
        <strain evidence="2 3">PCC 9333</strain>
        <plasmid evidence="3">Plasmid pCRI9333.05</plasmid>
    </source>
</reference>
<keyword evidence="3" id="KW-1185">Reference proteome</keyword>
<accession>K9W7C0</accession>
<dbReference type="AlphaFoldDB" id="K9W7C0"/>
<evidence type="ECO:0000313" key="2">
    <source>
        <dbReference type="EMBL" id="AFZ15694.1"/>
    </source>
</evidence>
<dbReference type="KEGG" id="cep:Cri9333_4938"/>
<geneLocation type="plasmid" evidence="2 3">
    <name>pCRI9333.05</name>
</geneLocation>
<evidence type="ECO:0000256" key="1">
    <source>
        <dbReference type="SAM" id="Phobius"/>
    </source>
</evidence>
<name>K9W7C0_9CYAN</name>
<evidence type="ECO:0000313" key="3">
    <source>
        <dbReference type="Proteomes" id="UP000010472"/>
    </source>
</evidence>
<gene>
    <name evidence="2" type="ORF">Cri9333_4938</name>
</gene>
<keyword evidence="1" id="KW-0812">Transmembrane</keyword>
<organism evidence="2 3">
    <name type="scientific">Crinalium epipsammum PCC 9333</name>
    <dbReference type="NCBI Taxonomy" id="1173022"/>
    <lineage>
        <taxon>Bacteria</taxon>
        <taxon>Bacillati</taxon>
        <taxon>Cyanobacteriota</taxon>
        <taxon>Cyanophyceae</taxon>
        <taxon>Gomontiellales</taxon>
        <taxon>Gomontiellaceae</taxon>
        <taxon>Crinalium</taxon>
    </lineage>
</organism>